<sequence>MKNPVQEMYLEQMIKKSWKNRDYIRCKNLVNFANKYYPGNEIGQKYKRKISKINIKKEYIRYVRNFNDNGILFIILEVISIYFTYLIFIKFFGIENFEYTFIFYFIAILLLIRFNIFSIYNIIYGKKVLSY</sequence>
<proteinExistence type="predicted"/>
<feature type="transmembrane region" description="Helical" evidence="1">
    <location>
        <begin position="101"/>
        <end position="123"/>
    </location>
</feature>
<keyword evidence="3" id="KW-1185">Reference proteome</keyword>
<feature type="transmembrane region" description="Helical" evidence="1">
    <location>
        <begin position="70"/>
        <end position="89"/>
    </location>
</feature>
<dbReference type="EMBL" id="JAEDAM010000030">
    <property type="protein sequence ID" value="MBS8122001.1"/>
    <property type="molecule type" value="Genomic_DNA"/>
</dbReference>
<evidence type="ECO:0000313" key="3">
    <source>
        <dbReference type="Proteomes" id="UP000680365"/>
    </source>
</evidence>
<name>A0ABS5QMT4_9BACT</name>
<dbReference type="Proteomes" id="UP000680365">
    <property type="component" value="Unassembled WGS sequence"/>
</dbReference>
<protein>
    <submittedName>
        <fullName evidence="2">Uncharacterized protein</fullName>
    </submittedName>
</protein>
<organism evidence="2 3">
    <name type="scientific">Candidatus Vampirococcus lugosii</name>
    <dbReference type="NCBI Taxonomy" id="2789015"/>
    <lineage>
        <taxon>Bacteria</taxon>
        <taxon>Candidatus Absconditibacteriota</taxon>
        <taxon>Vampirococcus</taxon>
    </lineage>
</organism>
<dbReference type="RefSeq" id="WP_213349063.1">
    <property type="nucleotide sequence ID" value="NZ_JAEDAM010000030.1"/>
</dbReference>
<comment type="caution">
    <text evidence="2">The sequence shown here is derived from an EMBL/GenBank/DDBJ whole genome shotgun (WGS) entry which is preliminary data.</text>
</comment>
<keyword evidence="1" id="KW-1133">Transmembrane helix</keyword>
<keyword evidence="1" id="KW-0812">Transmembrane</keyword>
<accession>A0ABS5QMT4</accession>
<gene>
    <name evidence="2" type="ORF">VAMP_63n106</name>
</gene>
<evidence type="ECO:0000313" key="2">
    <source>
        <dbReference type="EMBL" id="MBS8122001.1"/>
    </source>
</evidence>
<evidence type="ECO:0000256" key="1">
    <source>
        <dbReference type="SAM" id="Phobius"/>
    </source>
</evidence>
<reference evidence="2 3" key="1">
    <citation type="journal article" date="2021" name="Nat. Commun.">
        <title>Reductive evolution and unique predatory mode in the CPR bacterium Vampirococcus lugosii.</title>
        <authorList>
            <person name="Moreira D."/>
            <person name="Zivanovic Y."/>
            <person name="Lopez-Archilla A.I."/>
            <person name="Iniesto M."/>
            <person name="Lopez-Garcia P."/>
        </authorList>
    </citation>
    <scope>NUCLEOTIDE SEQUENCE [LARGE SCALE GENOMIC DNA]</scope>
    <source>
        <strain evidence="2">Chiprana</strain>
    </source>
</reference>
<keyword evidence="1" id="KW-0472">Membrane</keyword>